<dbReference type="Pfam" id="PF02498">
    <property type="entry name" value="Bro-N"/>
    <property type="match status" value="1"/>
</dbReference>
<evidence type="ECO:0000259" key="1">
    <source>
        <dbReference type="Pfam" id="PF02498"/>
    </source>
</evidence>
<accession>B0FDP8</accession>
<organism evidence="2 3">
    <name type="scientific">Orgyia leucostigma nucleopolyhedrovirus</name>
    <dbReference type="NCBI Taxonomy" id="490711"/>
    <lineage>
        <taxon>Viruses</taxon>
        <taxon>Viruses incertae sedis</taxon>
        <taxon>Naldaviricetes</taxon>
        <taxon>Lefavirales</taxon>
        <taxon>Baculoviridae</taxon>
        <taxon>Alphabaculovirus</taxon>
        <taxon>Alphabaculovirus orleucostigmae</taxon>
    </lineage>
</organism>
<evidence type="ECO:0000313" key="3">
    <source>
        <dbReference type="Proteomes" id="UP000203316"/>
    </source>
</evidence>
<evidence type="ECO:0000313" key="2">
    <source>
        <dbReference type="EMBL" id="ABY65756.1"/>
    </source>
</evidence>
<sequence length="252" mass="28881">MAVYTVNCDLLGVKLTTVMDKHQGIWFSGNACIKCLNYSDSDKTTDSDAYEKIYNRLPAEHVKTVDELELLPTHHAESTPLDATMKFIHYDSVIQLVLRSKLGGFLKRSLANLLLDVLAIKPENGKEGMWRENNDCVNETTIAQAATSQNSKGYFFVLTNELYEKMNLYQVGYTHFMADYISAINSTSPFKVHFVMLYSFEDHSFSFYNSVKSNILKDKQYAQNFYIMNDSDLYALHNECKNFIKTTNNKTD</sequence>
<reference evidence="2 3" key="1">
    <citation type="submission" date="2007-11" db="EMBL/GenBank/DDBJ databases">
        <title>Sequence and organization of Orgyia leucostigma nucleopolyhedrovirus genome.</title>
        <authorList>
            <person name="Eveleigh R.J.M."/>
            <person name="Lapointe R."/>
            <person name="Graham R.I."/>
            <person name="Lauzon H.A.M."/>
            <person name="Pavlik L."/>
            <person name="Arif B.M."/>
            <person name="Lucarotti C.J."/>
        </authorList>
    </citation>
    <scope>NUCLEOTIDE SEQUENCE [LARGE SCALE GENOMIC DNA]</scope>
    <source>
        <strain evidence="2">CFS-77</strain>
    </source>
</reference>
<dbReference type="RefSeq" id="YP_001650940.1">
    <property type="nucleotide sequence ID" value="NC_010276.1"/>
</dbReference>
<feature type="domain" description="Bro-N" evidence="1">
    <location>
        <begin position="16"/>
        <end position="102"/>
    </location>
</feature>
<keyword evidence="3" id="KW-1185">Reference proteome</keyword>
<dbReference type="EMBL" id="EU309041">
    <property type="protein sequence ID" value="ABY65756.1"/>
    <property type="molecule type" value="Genomic_DNA"/>
</dbReference>
<dbReference type="KEGG" id="vg:5850479"/>
<protein>
    <submittedName>
        <fullName evidence="2">Baculovirus repeated ORF b</fullName>
    </submittedName>
</protein>
<dbReference type="Proteomes" id="UP000203316">
    <property type="component" value="Segment"/>
</dbReference>
<proteinExistence type="predicted"/>
<name>B0FDP8_9ABAC</name>
<dbReference type="GeneID" id="5850479"/>
<dbReference type="InterPro" id="IPR003497">
    <property type="entry name" value="BRO_N_domain"/>
</dbReference>